<comment type="caution">
    <text evidence="2">The sequence shown here is derived from an EMBL/GenBank/DDBJ whole genome shotgun (WGS) entry which is preliminary data.</text>
</comment>
<dbReference type="PANTHER" id="PTHR14614">
    <property type="entry name" value="HEPATOCELLULAR CARCINOMA-ASSOCIATED ANTIGEN"/>
    <property type="match status" value="1"/>
</dbReference>
<keyword evidence="3" id="KW-1185">Reference proteome</keyword>
<feature type="region of interest" description="Disordered" evidence="1">
    <location>
        <begin position="112"/>
        <end position="152"/>
    </location>
</feature>
<dbReference type="Pfam" id="PF10294">
    <property type="entry name" value="Methyltransf_16"/>
    <property type="match status" value="1"/>
</dbReference>
<proteinExistence type="predicted"/>
<accession>A0A836C9A2</accession>
<dbReference type="Proteomes" id="UP000664859">
    <property type="component" value="Unassembled WGS sequence"/>
</dbReference>
<evidence type="ECO:0000313" key="3">
    <source>
        <dbReference type="Proteomes" id="UP000664859"/>
    </source>
</evidence>
<name>A0A836C9A2_9STRA</name>
<dbReference type="AlphaFoldDB" id="A0A836C9A2"/>
<gene>
    <name evidence="2" type="ORF">JKP88DRAFT_228047</name>
</gene>
<dbReference type="PANTHER" id="PTHR14614:SF109">
    <property type="entry name" value="RIBOSOMAL LYSINE N-METHYLTRANSFERASE 5"/>
    <property type="match status" value="1"/>
</dbReference>
<dbReference type="OrthoDB" id="407325at2759"/>
<sequence>MDTEKCRDSIEANFEHRGLPLDTVQVEELVWGQTDVTPLQPPFDIILAGDCLYQEACIEPLLQTMHSLASEDTLVLLCGAVGPKIIDSFNEKVDRYFERRVVDTKTIDTLSDDSEVNKGDGLRQHTSSAVGASDPQPGQRALLVMRKRPTPL</sequence>
<reference evidence="2" key="1">
    <citation type="submission" date="2021-02" db="EMBL/GenBank/DDBJ databases">
        <title>First Annotated Genome of the Yellow-green Alga Tribonema minus.</title>
        <authorList>
            <person name="Mahan K.M."/>
        </authorList>
    </citation>
    <scope>NUCLEOTIDE SEQUENCE</scope>
    <source>
        <strain evidence="2">UTEX B ZZ1240</strain>
    </source>
</reference>
<dbReference type="EMBL" id="JAFCMP010000540">
    <property type="protein sequence ID" value="KAG5176111.1"/>
    <property type="molecule type" value="Genomic_DNA"/>
</dbReference>
<organism evidence="2 3">
    <name type="scientific">Tribonema minus</name>
    <dbReference type="NCBI Taxonomy" id="303371"/>
    <lineage>
        <taxon>Eukaryota</taxon>
        <taxon>Sar</taxon>
        <taxon>Stramenopiles</taxon>
        <taxon>Ochrophyta</taxon>
        <taxon>PX clade</taxon>
        <taxon>Xanthophyceae</taxon>
        <taxon>Tribonematales</taxon>
        <taxon>Tribonemataceae</taxon>
        <taxon>Tribonema</taxon>
    </lineage>
</organism>
<dbReference type="Gene3D" id="3.40.50.150">
    <property type="entry name" value="Vaccinia Virus protein VP39"/>
    <property type="match status" value="1"/>
</dbReference>
<dbReference type="InterPro" id="IPR029063">
    <property type="entry name" value="SAM-dependent_MTases_sf"/>
</dbReference>
<dbReference type="InterPro" id="IPR019410">
    <property type="entry name" value="Methyltransf_16"/>
</dbReference>
<evidence type="ECO:0000256" key="1">
    <source>
        <dbReference type="SAM" id="MobiDB-lite"/>
    </source>
</evidence>
<protein>
    <submittedName>
        <fullName evidence="2">Uncharacterized protein</fullName>
    </submittedName>
</protein>
<evidence type="ECO:0000313" key="2">
    <source>
        <dbReference type="EMBL" id="KAG5176111.1"/>
    </source>
</evidence>